<dbReference type="AlphaFoldDB" id="A0A518D092"/>
<evidence type="ECO:0000256" key="7">
    <source>
        <dbReference type="ARBA" id="ARBA00022801"/>
    </source>
</evidence>
<evidence type="ECO:0000313" key="15">
    <source>
        <dbReference type="EMBL" id="QDU84900.1"/>
    </source>
</evidence>
<evidence type="ECO:0000256" key="4">
    <source>
        <dbReference type="ARBA" id="ARBA00021581"/>
    </source>
</evidence>
<organism evidence="15 16">
    <name type="scientific">Rohdeia mirabilis</name>
    <dbReference type="NCBI Taxonomy" id="2528008"/>
    <lineage>
        <taxon>Bacteria</taxon>
        <taxon>Pseudomonadati</taxon>
        <taxon>Planctomycetota</taxon>
        <taxon>Planctomycetia</taxon>
        <taxon>Planctomycetia incertae sedis</taxon>
        <taxon>Rohdeia</taxon>
    </lineage>
</organism>
<dbReference type="Proteomes" id="UP000319342">
    <property type="component" value="Chromosome"/>
</dbReference>
<accession>A0A518D092</accession>
<keyword evidence="10 14" id="KW-0046">Antibiotic resistance</keyword>
<feature type="transmembrane region" description="Helical" evidence="14">
    <location>
        <begin position="276"/>
        <end position="295"/>
    </location>
</feature>
<keyword evidence="14" id="KW-0133">Cell shape</keyword>
<keyword evidence="9 14" id="KW-0472">Membrane</keyword>
<reference evidence="15 16" key="1">
    <citation type="submission" date="2019-02" db="EMBL/GenBank/DDBJ databases">
        <title>Deep-cultivation of Planctomycetes and their phenomic and genomic characterization uncovers novel biology.</title>
        <authorList>
            <person name="Wiegand S."/>
            <person name="Jogler M."/>
            <person name="Boedeker C."/>
            <person name="Pinto D."/>
            <person name="Vollmers J."/>
            <person name="Rivas-Marin E."/>
            <person name="Kohn T."/>
            <person name="Peeters S.H."/>
            <person name="Heuer A."/>
            <person name="Rast P."/>
            <person name="Oberbeckmann S."/>
            <person name="Bunk B."/>
            <person name="Jeske O."/>
            <person name="Meyerdierks A."/>
            <person name="Storesund J.E."/>
            <person name="Kallscheuer N."/>
            <person name="Luecker S."/>
            <person name="Lage O.M."/>
            <person name="Pohl T."/>
            <person name="Merkel B.J."/>
            <person name="Hornburger P."/>
            <person name="Mueller R.-W."/>
            <person name="Bruemmer F."/>
            <person name="Labrenz M."/>
            <person name="Spormann A.M."/>
            <person name="Op den Camp H."/>
            <person name="Overmann J."/>
            <person name="Amann R."/>
            <person name="Jetten M.S.M."/>
            <person name="Mascher T."/>
            <person name="Medema M.H."/>
            <person name="Devos D.P."/>
            <person name="Kaster A.-K."/>
            <person name="Ovreas L."/>
            <person name="Rohde M."/>
            <person name="Galperin M.Y."/>
            <person name="Jogler C."/>
        </authorList>
    </citation>
    <scope>NUCLEOTIDE SEQUENCE [LARGE SCALE GENOMIC DNA]</scope>
    <source>
        <strain evidence="15 16">Pla163</strain>
    </source>
</reference>
<keyword evidence="6 14" id="KW-0812">Transmembrane</keyword>
<protein>
    <recommendedName>
        <fullName evidence="4 14">Undecaprenyl-diphosphatase</fullName>
        <ecNumber evidence="3 14">3.6.1.27</ecNumber>
    </recommendedName>
    <alternativeName>
        <fullName evidence="12 14">Bacitracin resistance protein</fullName>
    </alternativeName>
    <alternativeName>
        <fullName evidence="11 14">Undecaprenyl pyrophosphate phosphatase</fullName>
    </alternativeName>
</protein>
<dbReference type="GO" id="GO:0008360">
    <property type="term" value="P:regulation of cell shape"/>
    <property type="evidence" value="ECO:0007669"/>
    <property type="project" value="UniProtKB-KW"/>
</dbReference>
<evidence type="ECO:0000313" key="16">
    <source>
        <dbReference type="Proteomes" id="UP000319342"/>
    </source>
</evidence>
<dbReference type="GO" id="GO:0071555">
    <property type="term" value="P:cell wall organization"/>
    <property type="evidence" value="ECO:0007669"/>
    <property type="project" value="UniProtKB-KW"/>
</dbReference>
<evidence type="ECO:0000256" key="13">
    <source>
        <dbReference type="ARBA" id="ARBA00047594"/>
    </source>
</evidence>
<dbReference type="EC" id="3.6.1.27" evidence="3 14"/>
<dbReference type="GO" id="GO:0050380">
    <property type="term" value="F:undecaprenyl-diphosphatase activity"/>
    <property type="evidence" value="ECO:0007669"/>
    <property type="project" value="UniProtKB-UniRule"/>
</dbReference>
<dbReference type="PANTHER" id="PTHR30622:SF4">
    <property type="entry name" value="UNDECAPRENYL-DIPHOSPHATASE"/>
    <property type="match status" value="1"/>
</dbReference>
<evidence type="ECO:0000256" key="12">
    <source>
        <dbReference type="ARBA" id="ARBA00032932"/>
    </source>
</evidence>
<dbReference type="GO" id="GO:0046677">
    <property type="term" value="P:response to antibiotic"/>
    <property type="evidence" value="ECO:0007669"/>
    <property type="project" value="UniProtKB-UniRule"/>
</dbReference>
<feature type="transmembrane region" description="Helical" evidence="14">
    <location>
        <begin position="249"/>
        <end position="269"/>
    </location>
</feature>
<feature type="transmembrane region" description="Helical" evidence="14">
    <location>
        <begin position="106"/>
        <end position="125"/>
    </location>
</feature>
<evidence type="ECO:0000256" key="8">
    <source>
        <dbReference type="ARBA" id="ARBA00022989"/>
    </source>
</evidence>
<feature type="transmembrane region" description="Helical" evidence="14">
    <location>
        <begin position="219"/>
        <end position="237"/>
    </location>
</feature>
<comment type="subcellular location">
    <subcellularLocation>
        <location evidence="1 14">Cell membrane</location>
        <topology evidence="1 14">Multi-pass membrane protein</topology>
    </subcellularLocation>
</comment>
<keyword evidence="14" id="KW-0573">Peptidoglycan synthesis</keyword>
<keyword evidence="16" id="KW-1185">Reference proteome</keyword>
<evidence type="ECO:0000256" key="6">
    <source>
        <dbReference type="ARBA" id="ARBA00022692"/>
    </source>
</evidence>
<feature type="transmembrane region" description="Helical" evidence="14">
    <location>
        <begin position="137"/>
        <end position="153"/>
    </location>
</feature>
<comment type="miscellaneous">
    <text evidence="14">Bacitracin is thought to be involved in the inhibition of peptidoglycan synthesis by sequestering undecaprenyl diphosphate, thereby reducing the pool of lipid carrier available.</text>
</comment>
<evidence type="ECO:0000256" key="2">
    <source>
        <dbReference type="ARBA" id="ARBA00010621"/>
    </source>
</evidence>
<dbReference type="EMBL" id="CP036290">
    <property type="protein sequence ID" value="QDU84900.1"/>
    <property type="molecule type" value="Genomic_DNA"/>
</dbReference>
<gene>
    <name evidence="14 15" type="primary">uppP</name>
    <name evidence="15" type="ORF">Pla163_20190</name>
</gene>
<dbReference type="HAMAP" id="MF_01006">
    <property type="entry name" value="Undec_diphosphatase"/>
    <property type="match status" value="1"/>
</dbReference>
<dbReference type="GO" id="GO:0005886">
    <property type="term" value="C:plasma membrane"/>
    <property type="evidence" value="ECO:0007669"/>
    <property type="project" value="UniProtKB-SubCell"/>
</dbReference>
<dbReference type="Pfam" id="PF02673">
    <property type="entry name" value="BacA"/>
    <property type="match status" value="1"/>
</dbReference>
<dbReference type="GO" id="GO:0009252">
    <property type="term" value="P:peptidoglycan biosynthetic process"/>
    <property type="evidence" value="ECO:0007669"/>
    <property type="project" value="UniProtKB-KW"/>
</dbReference>
<evidence type="ECO:0000256" key="3">
    <source>
        <dbReference type="ARBA" id="ARBA00012374"/>
    </source>
</evidence>
<comment type="function">
    <text evidence="14">Catalyzes the dephosphorylation of undecaprenyl diphosphate (UPP). Confers resistance to bacitracin.</text>
</comment>
<evidence type="ECO:0000256" key="1">
    <source>
        <dbReference type="ARBA" id="ARBA00004651"/>
    </source>
</evidence>
<dbReference type="InterPro" id="IPR003824">
    <property type="entry name" value="UppP"/>
</dbReference>
<name>A0A518D092_9BACT</name>
<comment type="catalytic activity">
    <reaction evidence="13 14">
        <text>di-trans,octa-cis-undecaprenyl diphosphate + H2O = di-trans,octa-cis-undecaprenyl phosphate + phosphate + H(+)</text>
        <dbReference type="Rhea" id="RHEA:28094"/>
        <dbReference type="ChEBI" id="CHEBI:15377"/>
        <dbReference type="ChEBI" id="CHEBI:15378"/>
        <dbReference type="ChEBI" id="CHEBI:43474"/>
        <dbReference type="ChEBI" id="CHEBI:58405"/>
        <dbReference type="ChEBI" id="CHEBI:60392"/>
        <dbReference type="EC" id="3.6.1.27"/>
    </reaction>
</comment>
<dbReference type="PANTHER" id="PTHR30622">
    <property type="entry name" value="UNDECAPRENYL-DIPHOSPHATASE"/>
    <property type="match status" value="1"/>
</dbReference>
<evidence type="ECO:0000256" key="11">
    <source>
        <dbReference type="ARBA" id="ARBA00032707"/>
    </source>
</evidence>
<evidence type="ECO:0000256" key="5">
    <source>
        <dbReference type="ARBA" id="ARBA00022475"/>
    </source>
</evidence>
<evidence type="ECO:0000256" key="14">
    <source>
        <dbReference type="HAMAP-Rule" id="MF_01006"/>
    </source>
</evidence>
<keyword evidence="8 14" id="KW-1133">Transmembrane helix</keyword>
<comment type="similarity">
    <text evidence="2 14">Belongs to the UppP family.</text>
</comment>
<keyword evidence="7 14" id="KW-0378">Hydrolase</keyword>
<keyword evidence="14" id="KW-0961">Cell wall biogenesis/degradation</keyword>
<dbReference type="RefSeq" id="WP_145187248.1">
    <property type="nucleotide sequence ID" value="NZ_CP036290.1"/>
</dbReference>
<keyword evidence="5 14" id="KW-1003">Cell membrane</keyword>
<dbReference type="OrthoDB" id="9808289at2"/>
<evidence type="ECO:0000256" key="10">
    <source>
        <dbReference type="ARBA" id="ARBA00023251"/>
    </source>
</evidence>
<evidence type="ECO:0000256" key="9">
    <source>
        <dbReference type="ARBA" id="ARBA00023136"/>
    </source>
</evidence>
<sequence length="301" mass="30311">MSRVAEMLLEPSVLDAIAQADGSGASAWFGVGLLAAVQGLTEFLPVSSSGHLSLVSALLERSGNAVPEAGLALNVVLHVGTLVAVAAIYGRDLVGLLLDALKGRPRLLALVLLGSLPAGVVGIGAKSALEEVSTDPTVSAVCLLVTAVLLLLGERSRRRIATSAATAPPGTSGRTVGAVDALLIGCAQALAILPGISRSGATIATGLLRGLDARESARFSFLLGFVAIAGAAVLEVPDALGDADANIGRLFFGLVLSAVVGVLALRLLLVALAKGAFVWFALYCASVGVAWLLFFDAGPST</sequence>
<proteinExistence type="inferred from homology"/>